<evidence type="ECO:0000313" key="2">
    <source>
        <dbReference type="Proteomes" id="UP001196413"/>
    </source>
</evidence>
<sequence>MGKNGVRFPTFYFDGLDKHGKQILLGTATVEDDIGLYEPLYASESEIWWTRGGVTPHDEPLCGFEGDKARAGSTTIKALVLPMKGRVALGARDTKVPNFKFCSHSNILVIMVHFRVLQDEN</sequence>
<evidence type="ECO:0000313" key="1">
    <source>
        <dbReference type="EMBL" id="KAJ1352392.1"/>
    </source>
</evidence>
<protein>
    <submittedName>
        <fullName evidence="1">Nitrogen permease regulator 2</fullName>
    </submittedName>
</protein>
<reference evidence="1" key="1">
    <citation type="submission" date="2021-06" db="EMBL/GenBank/DDBJ databases">
        <title>Parelaphostrongylus tenuis whole genome reference sequence.</title>
        <authorList>
            <person name="Garwood T.J."/>
            <person name="Larsen P.A."/>
            <person name="Fountain-Jones N.M."/>
            <person name="Garbe J.R."/>
            <person name="Macchietto M.G."/>
            <person name="Kania S.A."/>
            <person name="Gerhold R.W."/>
            <person name="Richards J.E."/>
            <person name="Wolf T.M."/>
        </authorList>
    </citation>
    <scope>NUCLEOTIDE SEQUENCE</scope>
    <source>
        <strain evidence="1">MNPRO001-30</strain>
        <tissue evidence="1">Meninges</tissue>
    </source>
</reference>
<dbReference type="AlphaFoldDB" id="A0AAD5QJ42"/>
<keyword evidence="2" id="KW-1185">Reference proteome</keyword>
<organism evidence="1 2">
    <name type="scientific">Parelaphostrongylus tenuis</name>
    <name type="common">Meningeal worm</name>
    <dbReference type="NCBI Taxonomy" id="148309"/>
    <lineage>
        <taxon>Eukaryota</taxon>
        <taxon>Metazoa</taxon>
        <taxon>Ecdysozoa</taxon>
        <taxon>Nematoda</taxon>
        <taxon>Chromadorea</taxon>
        <taxon>Rhabditida</taxon>
        <taxon>Rhabditina</taxon>
        <taxon>Rhabditomorpha</taxon>
        <taxon>Strongyloidea</taxon>
        <taxon>Metastrongylidae</taxon>
        <taxon>Parelaphostrongylus</taxon>
    </lineage>
</organism>
<proteinExistence type="predicted"/>
<gene>
    <name evidence="1" type="primary">NPR2_2</name>
    <name evidence="1" type="ORF">KIN20_008718</name>
</gene>
<name>A0AAD5QJ42_PARTN</name>
<dbReference type="EMBL" id="JAHQIW010001372">
    <property type="protein sequence ID" value="KAJ1352392.1"/>
    <property type="molecule type" value="Genomic_DNA"/>
</dbReference>
<accession>A0AAD5QJ42</accession>
<comment type="caution">
    <text evidence="1">The sequence shown here is derived from an EMBL/GenBank/DDBJ whole genome shotgun (WGS) entry which is preliminary data.</text>
</comment>
<dbReference type="Proteomes" id="UP001196413">
    <property type="component" value="Unassembled WGS sequence"/>
</dbReference>